<name>A0A1I0BFY4_9FIRM</name>
<keyword evidence="4" id="KW-1185">Reference proteome</keyword>
<evidence type="ECO:0000313" key="3">
    <source>
        <dbReference type="EMBL" id="SET05126.1"/>
    </source>
</evidence>
<evidence type="ECO:0000256" key="1">
    <source>
        <dbReference type="SAM" id="SignalP"/>
    </source>
</evidence>
<sequence length="184" mass="21302">MKKKFFLFILITVLLGNITLSAAANDLFQVKGYIRNFNIIKNEELLDCHDSPIIFNNRMYLPLRSIAEVLDYKVHWHEDTETVILKQYDLLEKLAAADPFAGEYFIYGELRQIDFDNQTVEIEQHLDHHSREVYGALPLEKGAIILLQRNNHYMKIDYNDLKVGDVVGIIVTSTNEIRGMLVDS</sequence>
<feature type="chain" id="PRO_5011652064" evidence="1">
    <location>
        <begin position="25"/>
        <end position="184"/>
    </location>
</feature>
<keyword evidence="1" id="KW-0732">Signal</keyword>
<evidence type="ECO:0000259" key="2">
    <source>
        <dbReference type="Pfam" id="PF07833"/>
    </source>
</evidence>
<dbReference type="OrthoDB" id="1951970at2"/>
<dbReference type="STRING" id="426128.SAMN05660297_01225"/>
<organism evidence="3 4">
    <name type="scientific">Natronincola peptidivorans</name>
    <dbReference type="NCBI Taxonomy" id="426128"/>
    <lineage>
        <taxon>Bacteria</taxon>
        <taxon>Bacillati</taxon>
        <taxon>Bacillota</taxon>
        <taxon>Clostridia</taxon>
        <taxon>Peptostreptococcales</taxon>
        <taxon>Natronincolaceae</taxon>
        <taxon>Natronincola</taxon>
    </lineage>
</organism>
<feature type="domain" description="Copper amine oxidase-like N-terminal" evidence="2">
    <location>
        <begin position="29"/>
        <end position="85"/>
    </location>
</feature>
<protein>
    <submittedName>
        <fullName evidence="3">Copper amine oxidase N-terminal domain-containing protein</fullName>
    </submittedName>
</protein>
<dbReference type="AlphaFoldDB" id="A0A1I0BFY4"/>
<dbReference type="RefSeq" id="WP_090440879.1">
    <property type="nucleotide sequence ID" value="NZ_FOHU01000004.1"/>
</dbReference>
<evidence type="ECO:0000313" key="4">
    <source>
        <dbReference type="Proteomes" id="UP000199568"/>
    </source>
</evidence>
<reference evidence="3 4" key="1">
    <citation type="submission" date="2016-10" db="EMBL/GenBank/DDBJ databases">
        <authorList>
            <person name="de Groot N.N."/>
        </authorList>
    </citation>
    <scope>NUCLEOTIDE SEQUENCE [LARGE SCALE GENOMIC DNA]</scope>
    <source>
        <strain evidence="3 4">DSM 18979</strain>
    </source>
</reference>
<dbReference type="Proteomes" id="UP000199568">
    <property type="component" value="Unassembled WGS sequence"/>
</dbReference>
<dbReference type="Pfam" id="PF07833">
    <property type="entry name" value="Cu_amine_oxidN1"/>
    <property type="match status" value="1"/>
</dbReference>
<dbReference type="InterPro" id="IPR036582">
    <property type="entry name" value="Mao_N_sf"/>
</dbReference>
<dbReference type="EMBL" id="FOHU01000004">
    <property type="protein sequence ID" value="SET05126.1"/>
    <property type="molecule type" value="Genomic_DNA"/>
</dbReference>
<dbReference type="InterPro" id="IPR012854">
    <property type="entry name" value="Cu_amine_oxidase-like_N"/>
</dbReference>
<gene>
    <name evidence="3" type="ORF">SAMN05660297_01225</name>
</gene>
<feature type="signal peptide" evidence="1">
    <location>
        <begin position="1"/>
        <end position="24"/>
    </location>
</feature>
<dbReference type="SUPFAM" id="SSF55383">
    <property type="entry name" value="Copper amine oxidase, domain N"/>
    <property type="match status" value="1"/>
</dbReference>
<proteinExistence type="predicted"/>
<accession>A0A1I0BFY4</accession>